<protein>
    <submittedName>
        <fullName evidence="2">Uncharacterized protein</fullName>
    </submittedName>
</protein>
<evidence type="ECO:0000313" key="3">
    <source>
        <dbReference type="Proteomes" id="UP000220841"/>
    </source>
</evidence>
<dbReference type="RefSeq" id="WP_098225970.1">
    <property type="nucleotide sequence ID" value="NZ_NUBY01000015.1"/>
</dbReference>
<comment type="caution">
    <text evidence="2">The sequence shown here is derived from an EMBL/GenBank/DDBJ whole genome shotgun (WGS) entry which is preliminary data.</text>
</comment>
<evidence type="ECO:0000313" key="2">
    <source>
        <dbReference type="EMBL" id="PEQ09148.1"/>
    </source>
</evidence>
<proteinExistence type="predicted"/>
<evidence type="ECO:0000256" key="1">
    <source>
        <dbReference type="SAM" id="MobiDB-lite"/>
    </source>
</evidence>
<feature type="region of interest" description="Disordered" evidence="1">
    <location>
        <begin position="1"/>
        <end position="20"/>
    </location>
</feature>
<accession>A0A2A8HJI5</accession>
<reference evidence="2 3" key="1">
    <citation type="submission" date="2017-09" db="EMBL/GenBank/DDBJ databases">
        <title>Large-scale bioinformatics analysis of Bacillus genomes uncovers conserved roles of natural products in bacterial physiology.</title>
        <authorList>
            <consortium name="Agbiome Team Llc"/>
            <person name="Bleich R.M."/>
            <person name="Grubbs K.J."/>
            <person name="Santa Maria K.C."/>
            <person name="Allen S.E."/>
            <person name="Farag S."/>
            <person name="Shank E.A."/>
            <person name="Bowers A."/>
        </authorList>
    </citation>
    <scope>NUCLEOTIDE SEQUENCE [LARGE SCALE GENOMIC DNA]</scope>
    <source>
        <strain evidence="2 3">AFS021349</strain>
    </source>
</reference>
<sequence length="59" mass="6941">MLINLNDFRRRKQQSEAKKNGTTAIPVFDRIFIENDEWVGELAGSKRKVVIEELDKKKH</sequence>
<gene>
    <name evidence="2" type="ORF">CN585_05700</name>
</gene>
<dbReference type="EMBL" id="NUBY01000015">
    <property type="protein sequence ID" value="PEQ09148.1"/>
    <property type="molecule type" value="Genomic_DNA"/>
</dbReference>
<organism evidence="2 3">
    <name type="scientific">Bacillus toyonensis</name>
    <dbReference type="NCBI Taxonomy" id="155322"/>
    <lineage>
        <taxon>Bacteria</taxon>
        <taxon>Bacillati</taxon>
        <taxon>Bacillota</taxon>
        <taxon>Bacilli</taxon>
        <taxon>Bacillales</taxon>
        <taxon>Bacillaceae</taxon>
        <taxon>Bacillus</taxon>
        <taxon>Bacillus cereus group</taxon>
    </lineage>
</organism>
<dbReference type="AlphaFoldDB" id="A0A2A8HJI5"/>
<name>A0A2A8HJI5_9BACI</name>
<dbReference type="Proteomes" id="UP000220841">
    <property type="component" value="Unassembled WGS sequence"/>
</dbReference>